<reference evidence="8" key="1">
    <citation type="submission" date="2024-04" db="EMBL/GenBank/DDBJ databases">
        <authorList>
            <consortium name="Molecular Ecology Group"/>
        </authorList>
    </citation>
    <scope>NUCLEOTIDE SEQUENCE</scope>
</reference>
<keyword evidence="3" id="KW-0479">Metal-binding</keyword>
<dbReference type="GO" id="GO:0005634">
    <property type="term" value="C:nucleus"/>
    <property type="evidence" value="ECO:0007669"/>
    <property type="project" value="UniProtKB-SubCell"/>
</dbReference>
<evidence type="ECO:0000256" key="2">
    <source>
        <dbReference type="ARBA" id="ARBA00011245"/>
    </source>
</evidence>
<comment type="subunit">
    <text evidence="2">Monomer.</text>
</comment>
<dbReference type="AlphaFoldDB" id="A0AAV2P8A0"/>
<evidence type="ECO:0000256" key="6">
    <source>
        <dbReference type="ARBA" id="ARBA00023242"/>
    </source>
</evidence>
<dbReference type="EMBL" id="OZ034830">
    <property type="protein sequence ID" value="CAL1687360.1"/>
    <property type="molecule type" value="Genomic_DNA"/>
</dbReference>
<keyword evidence="6" id="KW-0539">Nucleus</keyword>
<name>A0AAV2P8A0_9HYME</name>
<dbReference type="PANTHER" id="PTHR13204:SF1">
    <property type="entry name" value="ESTER HYDROLASE C11ORF54"/>
    <property type="match status" value="1"/>
</dbReference>
<dbReference type="SUPFAM" id="SSF117856">
    <property type="entry name" value="AF0104/ALDC/Ptd012-like"/>
    <property type="match status" value="1"/>
</dbReference>
<keyword evidence="5" id="KW-0862">Zinc</keyword>
<evidence type="ECO:0000259" key="7">
    <source>
        <dbReference type="SMART" id="SM01168"/>
    </source>
</evidence>
<sequence>MSNNFTDTLMIRKKMFVPEGEALAKVLQDGLKQHFAEAIVEWVDCPDLMQEPFNLAAPGLCGDAVLLEMGGMSQLFPRPRQLVSYDLREILKYIYKNHNDILVIGASIGLRSNHQFGELIMNASFSQVTENLMVTRNESRLAFMDEATGRCALESVINFGCYPHGNFFISEGKPGKVLKVQAKECIGLHFLTAMQCILSQYSIGLYSDLVGLGGTFVMKNGRARHHVMPYLWNDQLTTAVNIHNWLHYCDLDAPLVAFGTLLSSSLCYKKFCQRYNFEDYGLTQSHFHAYSSNGAGGHFDTDLEPINTVEYLGYFYPARRFYHIDPQLQYAGLQDFTDIMSYWRPSDTV</sequence>
<evidence type="ECO:0000256" key="1">
    <source>
        <dbReference type="ARBA" id="ARBA00004123"/>
    </source>
</evidence>
<dbReference type="SMART" id="SM01168">
    <property type="entry name" value="DUF1907"/>
    <property type="match status" value="1"/>
</dbReference>
<protein>
    <recommendedName>
        <fullName evidence="7">DUF1907 domain-containing protein</fullName>
    </recommendedName>
</protein>
<evidence type="ECO:0000256" key="4">
    <source>
        <dbReference type="ARBA" id="ARBA00022801"/>
    </source>
</evidence>
<dbReference type="GO" id="GO:0008270">
    <property type="term" value="F:zinc ion binding"/>
    <property type="evidence" value="ECO:0007669"/>
    <property type="project" value="TreeGrafter"/>
</dbReference>
<dbReference type="PANTHER" id="PTHR13204">
    <property type="entry name" value="PTD012 PROTEIN"/>
    <property type="match status" value="1"/>
</dbReference>
<dbReference type="GO" id="GO:0016788">
    <property type="term" value="F:hydrolase activity, acting on ester bonds"/>
    <property type="evidence" value="ECO:0007669"/>
    <property type="project" value="TreeGrafter"/>
</dbReference>
<organism evidence="8 9">
    <name type="scientific">Lasius platythorax</name>
    <dbReference type="NCBI Taxonomy" id="488582"/>
    <lineage>
        <taxon>Eukaryota</taxon>
        <taxon>Metazoa</taxon>
        <taxon>Ecdysozoa</taxon>
        <taxon>Arthropoda</taxon>
        <taxon>Hexapoda</taxon>
        <taxon>Insecta</taxon>
        <taxon>Pterygota</taxon>
        <taxon>Neoptera</taxon>
        <taxon>Endopterygota</taxon>
        <taxon>Hymenoptera</taxon>
        <taxon>Apocrita</taxon>
        <taxon>Aculeata</taxon>
        <taxon>Formicoidea</taxon>
        <taxon>Formicidae</taxon>
        <taxon>Formicinae</taxon>
        <taxon>Lasius</taxon>
        <taxon>Lasius</taxon>
    </lineage>
</organism>
<dbReference type="InterPro" id="IPR015021">
    <property type="entry name" value="C11orf54_DUF1907"/>
</dbReference>
<comment type="subcellular location">
    <subcellularLocation>
        <location evidence="1">Nucleus</location>
    </subcellularLocation>
</comment>
<gene>
    <name evidence="8" type="ORF">LPLAT_LOCUS12585</name>
</gene>
<dbReference type="Pfam" id="PF08925">
    <property type="entry name" value="DUF1907"/>
    <property type="match status" value="1"/>
</dbReference>
<feature type="domain" description="DUF1907" evidence="7">
    <location>
        <begin position="26"/>
        <end position="324"/>
    </location>
</feature>
<evidence type="ECO:0000313" key="9">
    <source>
        <dbReference type="Proteomes" id="UP001497644"/>
    </source>
</evidence>
<keyword evidence="9" id="KW-1185">Reference proteome</keyword>
<dbReference type="Proteomes" id="UP001497644">
    <property type="component" value="Chromosome 7"/>
</dbReference>
<proteinExistence type="predicted"/>
<evidence type="ECO:0000256" key="5">
    <source>
        <dbReference type="ARBA" id="ARBA00022833"/>
    </source>
</evidence>
<evidence type="ECO:0000256" key="3">
    <source>
        <dbReference type="ARBA" id="ARBA00022723"/>
    </source>
</evidence>
<accession>A0AAV2P8A0</accession>
<keyword evidence="4" id="KW-0378">Hydrolase</keyword>
<evidence type="ECO:0000313" key="8">
    <source>
        <dbReference type="EMBL" id="CAL1687360.1"/>
    </source>
</evidence>